<gene>
    <name evidence="2" type="ORF">AVEN_267325_1</name>
</gene>
<reference evidence="2 3" key="1">
    <citation type="journal article" date="2019" name="Sci. Rep.">
        <title>Orb-weaving spider Araneus ventricosus genome elucidates the spidroin gene catalogue.</title>
        <authorList>
            <person name="Kono N."/>
            <person name="Nakamura H."/>
            <person name="Ohtoshi R."/>
            <person name="Moran D.A.P."/>
            <person name="Shinohara A."/>
            <person name="Yoshida Y."/>
            <person name="Fujiwara M."/>
            <person name="Mori M."/>
            <person name="Tomita M."/>
            <person name="Arakawa K."/>
        </authorList>
    </citation>
    <scope>NUCLEOTIDE SEQUENCE [LARGE SCALE GENOMIC DNA]</scope>
</reference>
<sequence>MGPASHTINAISHRETRVLLIYAAGSLFAKPPKVGIAFLHRATRHQTRPIVSGYEKRGEKKTRRVLDSSPSEDESTDYDCRFDIIFHRRKCFPHAAMYNRGLWRISQVCLSRWPSRHYFAI</sequence>
<proteinExistence type="predicted"/>
<keyword evidence="3" id="KW-1185">Reference proteome</keyword>
<protein>
    <submittedName>
        <fullName evidence="2">Uncharacterized protein</fullName>
    </submittedName>
</protein>
<accession>A0A4Y2DM78</accession>
<comment type="caution">
    <text evidence="2">The sequence shown here is derived from an EMBL/GenBank/DDBJ whole genome shotgun (WGS) entry which is preliminary data.</text>
</comment>
<evidence type="ECO:0000313" key="2">
    <source>
        <dbReference type="EMBL" id="GBM16934.1"/>
    </source>
</evidence>
<feature type="region of interest" description="Disordered" evidence="1">
    <location>
        <begin position="49"/>
        <end position="75"/>
    </location>
</feature>
<dbReference type="AlphaFoldDB" id="A0A4Y2DM78"/>
<dbReference type="EMBL" id="BGPR01000381">
    <property type="protein sequence ID" value="GBM16934.1"/>
    <property type="molecule type" value="Genomic_DNA"/>
</dbReference>
<evidence type="ECO:0000256" key="1">
    <source>
        <dbReference type="SAM" id="MobiDB-lite"/>
    </source>
</evidence>
<dbReference type="Proteomes" id="UP000499080">
    <property type="component" value="Unassembled WGS sequence"/>
</dbReference>
<organism evidence="2 3">
    <name type="scientific">Araneus ventricosus</name>
    <name type="common">Orbweaver spider</name>
    <name type="synonym">Epeira ventricosa</name>
    <dbReference type="NCBI Taxonomy" id="182803"/>
    <lineage>
        <taxon>Eukaryota</taxon>
        <taxon>Metazoa</taxon>
        <taxon>Ecdysozoa</taxon>
        <taxon>Arthropoda</taxon>
        <taxon>Chelicerata</taxon>
        <taxon>Arachnida</taxon>
        <taxon>Araneae</taxon>
        <taxon>Araneomorphae</taxon>
        <taxon>Entelegynae</taxon>
        <taxon>Araneoidea</taxon>
        <taxon>Araneidae</taxon>
        <taxon>Araneus</taxon>
    </lineage>
</organism>
<evidence type="ECO:0000313" key="3">
    <source>
        <dbReference type="Proteomes" id="UP000499080"/>
    </source>
</evidence>
<name>A0A4Y2DM78_ARAVE</name>